<evidence type="ECO:0000256" key="1">
    <source>
        <dbReference type="ARBA" id="ARBA00006432"/>
    </source>
</evidence>
<reference evidence="5 6" key="1">
    <citation type="submission" date="2019-11" db="EMBL/GenBank/DDBJ databases">
        <title>Comparative genomics of hydrocarbon-degrading Desulfosarcina strains.</title>
        <authorList>
            <person name="Watanabe M."/>
            <person name="Kojima H."/>
            <person name="Fukui M."/>
        </authorList>
    </citation>
    <scope>NUCLEOTIDE SEQUENCE [LARGE SCALE GENOMIC DNA]</scope>
    <source>
        <strain evidence="5 6">28bB2T</strain>
    </source>
</reference>
<dbReference type="AlphaFoldDB" id="A0A5K8A203"/>
<accession>A0A5K8A203</accession>
<dbReference type="PANTHER" id="PTHR24096:SF149">
    <property type="entry name" value="AMP-BINDING DOMAIN-CONTAINING PROTEIN-RELATED"/>
    <property type="match status" value="1"/>
</dbReference>
<dbReference type="SUPFAM" id="SSF56801">
    <property type="entry name" value="Acetyl-CoA synthetase-like"/>
    <property type="match status" value="1"/>
</dbReference>
<dbReference type="Gene3D" id="3.30.300.30">
    <property type="match status" value="1"/>
</dbReference>
<organism evidence="5 6">
    <name type="scientific">Desulfosarcina ovata subsp. sediminis</name>
    <dbReference type="NCBI Taxonomy" id="885957"/>
    <lineage>
        <taxon>Bacteria</taxon>
        <taxon>Pseudomonadati</taxon>
        <taxon>Thermodesulfobacteriota</taxon>
        <taxon>Desulfobacteria</taxon>
        <taxon>Desulfobacterales</taxon>
        <taxon>Desulfosarcinaceae</taxon>
        <taxon>Desulfosarcina</taxon>
    </lineage>
</organism>
<dbReference type="InterPro" id="IPR025110">
    <property type="entry name" value="AMP-bd_C"/>
</dbReference>
<dbReference type="KEGG" id="dov:DSCO28_71490"/>
<gene>
    <name evidence="5" type="ORF">DSCO28_71490</name>
</gene>
<protein>
    <submittedName>
        <fullName evidence="5">Long-chain fatty acid--CoA ligase</fullName>
    </submittedName>
</protein>
<dbReference type="PROSITE" id="PS00455">
    <property type="entry name" value="AMP_BINDING"/>
    <property type="match status" value="1"/>
</dbReference>
<proteinExistence type="inferred from homology"/>
<dbReference type="Pfam" id="PF13193">
    <property type="entry name" value="AMP-binding_C"/>
    <property type="match status" value="1"/>
</dbReference>
<sequence length="545" mass="60663">MDRYACWQQVWPEGVPQNIEADKPFTEYFRDRATERPDAVAIYFYGYEIDYATLNRKIDQFANALIDRGLNKGDRVGVFLQNSPHYVISFFGVIRAGGIVVNLNPMFKAMELDPIIEKTGIETIIVQDSLFAELNKTINLPSSERVIVARLSDYIPENPQFSPPPEALGTNESFPGTVDFQELIASGKPESVCRVDDMDADLAMLQLTGGTTGVPKAAMISVRAFTLAVLINRAWYRLTTADTSLGVAPFFHIMGLQATMVPCLVSGCTLLVITRFDPQTIARVIAERGCSVWVAAPTMLTALVNMPEIEGFDFSSLRVIVTGGSPISLSLQQRIKALAPNSQLGEGYGMTEILASGGVHTPLGRWKEGFCGIPMINDLKIVDLEMGEKEMPPNQEGEIVIKGSTVMQGYWNQPEETRDVFRDGWFYTGDIGFLDEEGYLKIVDRKKELILCSGFNVYPSDLENIMSRHPAILEVAVIGVPDDYRGESPKAIVILKDEYQDKVTEKDIVDWCRENMASYKRPREVEFQQALPKSGAGKILKRLLN</sequence>
<comment type="similarity">
    <text evidence="1">Belongs to the ATP-dependent AMP-binding enzyme family.</text>
</comment>
<dbReference type="Pfam" id="PF00501">
    <property type="entry name" value="AMP-binding"/>
    <property type="match status" value="1"/>
</dbReference>
<evidence type="ECO:0000313" key="6">
    <source>
        <dbReference type="Proteomes" id="UP000425960"/>
    </source>
</evidence>
<dbReference type="InterPro" id="IPR045851">
    <property type="entry name" value="AMP-bd_C_sf"/>
</dbReference>
<feature type="domain" description="AMP-binding enzyme C-terminal" evidence="4">
    <location>
        <begin position="462"/>
        <end position="538"/>
    </location>
</feature>
<name>A0A5K8A203_9BACT</name>
<feature type="domain" description="AMP-dependent synthetase/ligase" evidence="3">
    <location>
        <begin position="29"/>
        <end position="411"/>
    </location>
</feature>
<evidence type="ECO:0000256" key="2">
    <source>
        <dbReference type="ARBA" id="ARBA00022598"/>
    </source>
</evidence>
<dbReference type="Gene3D" id="3.40.50.12780">
    <property type="entry name" value="N-terminal domain of ligase-like"/>
    <property type="match status" value="1"/>
</dbReference>
<dbReference type="GO" id="GO:0016405">
    <property type="term" value="F:CoA-ligase activity"/>
    <property type="evidence" value="ECO:0007669"/>
    <property type="project" value="TreeGrafter"/>
</dbReference>
<dbReference type="InterPro" id="IPR000873">
    <property type="entry name" value="AMP-dep_synth/lig_dom"/>
</dbReference>
<evidence type="ECO:0000259" key="4">
    <source>
        <dbReference type="Pfam" id="PF13193"/>
    </source>
</evidence>
<dbReference type="Proteomes" id="UP000425960">
    <property type="component" value="Chromosome"/>
</dbReference>
<dbReference type="InterPro" id="IPR020845">
    <property type="entry name" value="AMP-binding_CS"/>
</dbReference>
<evidence type="ECO:0000313" key="5">
    <source>
        <dbReference type="EMBL" id="BBO86583.1"/>
    </source>
</evidence>
<evidence type="ECO:0000259" key="3">
    <source>
        <dbReference type="Pfam" id="PF00501"/>
    </source>
</evidence>
<dbReference type="InterPro" id="IPR042099">
    <property type="entry name" value="ANL_N_sf"/>
</dbReference>
<dbReference type="PANTHER" id="PTHR24096">
    <property type="entry name" value="LONG-CHAIN-FATTY-ACID--COA LIGASE"/>
    <property type="match status" value="1"/>
</dbReference>
<keyword evidence="2 5" id="KW-0436">Ligase</keyword>
<dbReference type="EMBL" id="AP021876">
    <property type="protein sequence ID" value="BBO86583.1"/>
    <property type="molecule type" value="Genomic_DNA"/>
</dbReference>